<accession>A0A964XQN9</accession>
<reference evidence="2" key="1">
    <citation type="submission" date="2018-10" db="EMBL/GenBank/DDBJ databases">
        <title>Iterative Subtractive Binning of Freshwater Chronoseries Metagenomes Recovers Nearly Complete Genomes from over Four Hundred Novel Species.</title>
        <authorList>
            <person name="Rodriguez-R L.M."/>
            <person name="Tsementzi D."/>
            <person name="Luo C."/>
            <person name="Konstantinidis K.T."/>
        </authorList>
    </citation>
    <scope>NUCLEOTIDE SEQUENCE</scope>
    <source>
        <strain evidence="2">WB7_6_001</strain>
    </source>
</reference>
<sequence length="60" mass="6367">MRGMKTKTQTTRLVNGNQSFANVAISQRTAEDLATIVGVVAIVAAVLSLPIAIFLLTYGM</sequence>
<keyword evidence="1" id="KW-0472">Membrane</keyword>
<protein>
    <submittedName>
        <fullName evidence="2">Uncharacterized protein</fullName>
    </submittedName>
</protein>
<dbReference type="EMBL" id="RGET01000116">
    <property type="protein sequence ID" value="NBN88413.1"/>
    <property type="molecule type" value="Genomic_DNA"/>
</dbReference>
<evidence type="ECO:0000256" key="1">
    <source>
        <dbReference type="SAM" id="Phobius"/>
    </source>
</evidence>
<dbReference type="AlphaFoldDB" id="A0A964XQN9"/>
<gene>
    <name evidence="2" type="ORF">EBV32_04935</name>
</gene>
<comment type="caution">
    <text evidence="2">The sequence shown here is derived from an EMBL/GenBank/DDBJ whole genome shotgun (WGS) entry which is preliminary data.</text>
</comment>
<proteinExistence type="predicted"/>
<feature type="transmembrane region" description="Helical" evidence="1">
    <location>
        <begin position="33"/>
        <end position="58"/>
    </location>
</feature>
<name>A0A964XQN9_9PROT</name>
<keyword evidence="1" id="KW-1133">Transmembrane helix</keyword>
<evidence type="ECO:0000313" key="3">
    <source>
        <dbReference type="Proteomes" id="UP000713222"/>
    </source>
</evidence>
<keyword evidence="1" id="KW-0812">Transmembrane</keyword>
<organism evidence="2 3">
    <name type="scientific">Candidatus Fonsibacter lacus</name>
    <dbReference type="NCBI Taxonomy" id="2576439"/>
    <lineage>
        <taxon>Bacteria</taxon>
        <taxon>Pseudomonadati</taxon>
        <taxon>Pseudomonadota</taxon>
        <taxon>Alphaproteobacteria</taxon>
        <taxon>Candidatus Pelagibacterales</taxon>
        <taxon>Candidatus Pelagibacterales incertae sedis</taxon>
        <taxon>Candidatus Fonsibacter</taxon>
    </lineage>
</organism>
<evidence type="ECO:0000313" key="2">
    <source>
        <dbReference type="EMBL" id="NBN88413.1"/>
    </source>
</evidence>
<dbReference type="Proteomes" id="UP000713222">
    <property type="component" value="Unassembled WGS sequence"/>
</dbReference>